<dbReference type="OrthoDB" id="5834495at2759"/>
<evidence type="ECO:0000256" key="1">
    <source>
        <dbReference type="SAM" id="Coils"/>
    </source>
</evidence>
<feature type="region of interest" description="Disordered" evidence="2">
    <location>
        <begin position="1"/>
        <end position="34"/>
    </location>
</feature>
<dbReference type="EMBL" id="KN717210">
    <property type="protein sequence ID" value="KJH40445.1"/>
    <property type="molecule type" value="Genomic_DNA"/>
</dbReference>
<dbReference type="STRING" id="29172.A0A0D8X7C2"/>
<feature type="coiled-coil region" evidence="1">
    <location>
        <begin position="413"/>
        <end position="509"/>
    </location>
</feature>
<evidence type="ECO:0000313" key="4">
    <source>
        <dbReference type="Proteomes" id="UP000053766"/>
    </source>
</evidence>
<keyword evidence="4" id="KW-1185">Reference proteome</keyword>
<proteinExistence type="predicted"/>
<name>A0A0D8X7C2_DICVI</name>
<gene>
    <name evidence="3" type="ORF">DICVIV_13602</name>
</gene>
<reference evidence="4" key="2">
    <citation type="journal article" date="2016" name="Sci. Rep.">
        <title>Dictyocaulus viviparus genome, variome and transcriptome elucidate lungworm biology and support future intervention.</title>
        <authorList>
            <person name="McNulty S.N."/>
            <person name="Strube C."/>
            <person name="Rosa B.A."/>
            <person name="Martin J.C."/>
            <person name="Tyagi R."/>
            <person name="Choi Y.J."/>
            <person name="Wang Q."/>
            <person name="Hallsworth Pepin K."/>
            <person name="Zhang X."/>
            <person name="Ozersky P."/>
            <person name="Wilson R.K."/>
            <person name="Sternberg P.W."/>
            <person name="Gasser R.B."/>
            <person name="Mitreva M."/>
        </authorList>
    </citation>
    <scope>NUCLEOTIDE SEQUENCE [LARGE SCALE GENOMIC DNA]</scope>
    <source>
        <strain evidence="4">HannoverDv2000</strain>
    </source>
</reference>
<accession>A0A0D8X7C2</accession>
<evidence type="ECO:0000313" key="3">
    <source>
        <dbReference type="EMBL" id="KJH40445.1"/>
    </source>
</evidence>
<reference evidence="3 4" key="1">
    <citation type="submission" date="2013-11" db="EMBL/GenBank/DDBJ databases">
        <title>Draft genome of the bovine lungworm Dictyocaulus viviparus.</title>
        <authorList>
            <person name="Mitreva M."/>
        </authorList>
    </citation>
    <scope>NUCLEOTIDE SEQUENCE [LARGE SCALE GENOMIC DNA]</scope>
    <source>
        <strain evidence="3 4">HannoverDv2000</strain>
    </source>
</reference>
<organism evidence="3 4">
    <name type="scientific">Dictyocaulus viviparus</name>
    <name type="common">Bovine lungworm</name>
    <dbReference type="NCBI Taxonomy" id="29172"/>
    <lineage>
        <taxon>Eukaryota</taxon>
        <taxon>Metazoa</taxon>
        <taxon>Ecdysozoa</taxon>
        <taxon>Nematoda</taxon>
        <taxon>Chromadorea</taxon>
        <taxon>Rhabditida</taxon>
        <taxon>Rhabditina</taxon>
        <taxon>Rhabditomorpha</taxon>
        <taxon>Strongyloidea</taxon>
        <taxon>Metastrongylidae</taxon>
        <taxon>Dictyocaulus</taxon>
    </lineage>
</organism>
<evidence type="ECO:0000256" key="2">
    <source>
        <dbReference type="SAM" id="MobiDB-lite"/>
    </source>
</evidence>
<keyword evidence="1" id="KW-0175">Coiled coil</keyword>
<dbReference type="Proteomes" id="UP000053766">
    <property type="component" value="Unassembled WGS sequence"/>
</dbReference>
<sequence>MDKHLKGSKKNSILKSQKTVVDGEKATIHDDQNAHKRGVSFHSLKTVQKFEESHLSLLDGSPFEVKIEETTSSNGVPTYDKCHMPSTTPMVTDEMETSFVNSAVIISDGKVFKLISYGFRFWGVGRGTSYIGGNKTRDNNDETCDMDIALTNSVCSRSDCTINLFERMSSGGVSDLNVAAIASSLEEAENACEILCNRYNDGEWKGDDNSGENNNSISLEGGEAEIRNLSAVCTTRNLNKDSFDMNIHEIDNITELDCSVENLHNESSIIKRNISIMQGGGRFRISSFPSSETFSIQSFLHDSVRFRNKMMFNTHSLQINYVNPASNQPGSNVIREKILDELQSRMLEIKENSSSKVSAVFPKLNTLYPEALALKNIDLRRLGSDYHELVYRARFRAEIEWAQIRLQISRKYRSKLEQSIKNDEAVLKTIQKNVQLCNSLDKLQKDVEALQTELNALPNAEEIAEKIDRHKQAFQDEKDLDRQILDLEIKELRLELQLARLKNKEFRKKVACLNKFADAHEENNTRVNELVQEVLSGNQSE</sequence>
<feature type="compositionally biased region" description="Polar residues" evidence="2">
    <location>
        <begin position="10"/>
        <end position="19"/>
    </location>
</feature>
<protein>
    <submittedName>
        <fullName evidence="3">Uncharacterized protein</fullName>
    </submittedName>
</protein>
<dbReference type="AlphaFoldDB" id="A0A0D8X7C2"/>
<feature type="compositionally biased region" description="Basic and acidic residues" evidence="2">
    <location>
        <begin position="21"/>
        <end position="34"/>
    </location>
</feature>